<dbReference type="RefSeq" id="XP_007272279.1">
    <property type="nucleotide sequence ID" value="XM_007272217.1"/>
</dbReference>
<keyword evidence="3" id="KW-1185">Reference proteome</keyword>
<dbReference type="GeneID" id="18675993"/>
<reference evidence="3" key="1">
    <citation type="journal article" date="2012" name="Science">
        <title>The Paleozoic origin of enzymatic lignin decomposition reconstructed from 31 fungal genomes.</title>
        <authorList>
            <person name="Floudas D."/>
            <person name="Binder M."/>
            <person name="Riley R."/>
            <person name="Barry K."/>
            <person name="Blanchette R.A."/>
            <person name="Henrissat B."/>
            <person name="Martinez A.T."/>
            <person name="Otillar R."/>
            <person name="Spatafora J.W."/>
            <person name="Yadav J.S."/>
            <person name="Aerts A."/>
            <person name="Benoit I."/>
            <person name="Boyd A."/>
            <person name="Carlson A."/>
            <person name="Copeland A."/>
            <person name="Coutinho P.M."/>
            <person name="de Vries R.P."/>
            <person name="Ferreira P."/>
            <person name="Findley K."/>
            <person name="Foster B."/>
            <person name="Gaskell J."/>
            <person name="Glotzer D."/>
            <person name="Gorecki P."/>
            <person name="Heitman J."/>
            <person name="Hesse C."/>
            <person name="Hori C."/>
            <person name="Igarashi K."/>
            <person name="Jurgens J.A."/>
            <person name="Kallen N."/>
            <person name="Kersten P."/>
            <person name="Kohler A."/>
            <person name="Kuees U."/>
            <person name="Kumar T.K.A."/>
            <person name="Kuo A."/>
            <person name="LaButti K."/>
            <person name="Larrondo L.F."/>
            <person name="Lindquist E."/>
            <person name="Ling A."/>
            <person name="Lombard V."/>
            <person name="Lucas S."/>
            <person name="Lundell T."/>
            <person name="Martin R."/>
            <person name="McLaughlin D.J."/>
            <person name="Morgenstern I."/>
            <person name="Morin E."/>
            <person name="Murat C."/>
            <person name="Nagy L.G."/>
            <person name="Nolan M."/>
            <person name="Ohm R.A."/>
            <person name="Patyshakuliyeva A."/>
            <person name="Rokas A."/>
            <person name="Ruiz-Duenas F.J."/>
            <person name="Sabat G."/>
            <person name="Salamov A."/>
            <person name="Samejima M."/>
            <person name="Schmutz J."/>
            <person name="Slot J.C."/>
            <person name="St John F."/>
            <person name="Stenlid J."/>
            <person name="Sun H."/>
            <person name="Sun S."/>
            <person name="Syed K."/>
            <person name="Tsang A."/>
            <person name="Wiebenga A."/>
            <person name="Young D."/>
            <person name="Pisabarro A."/>
            <person name="Eastwood D.C."/>
            <person name="Martin F."/>
            <person name="Cullen D."/>
            <person name="Grigoriev I.V."/>
            <person name="Hibbett D.S."/>
        </authorList>
    </citation>
    <scope>NUCLEOTIDE SEQUENCE [LARGE SCALE GENOMIC DNA]</scope>
    <source>
        <strain evidence="3">MF3/22</strain>
    </source>
</reference>
<feature type="region of interest" description="Disordered" evidence="1">
    <location>
        <begin position="25"/>
        <end position="46"/>
    </location>
</feature>
<evidence type="ECO:0000313" key="3">
    <source>
        <dbReference type="Proteomes" id="UP000053630"/>
    </source>
</evidence>
<dbReference type="KEGG" id="fme:FOMMEDRAFT_163262"/>
<protein>
    <submittedName>
        <fullName evidence="2">Uncharacterized protein</fullName>
    </submittedName>
</protein>
<feature type="compositionally biased region" description="Polar residues" evidence="1">
    <location>
        <begin position="149"/>
        <end position="161"/>
    </location>
</feature>
<feature type="region of interest" description="Disordered" evidence="1">
    <location>
        <begin position="143"/>
        <end position="264"/>
    </location>
</feature>
<gene>
    <name evidence="2" type="ORF">FOMMEDRAFT_163262</name>
</gene>
<name>R7SGM5_FOMME</name>
<evidence type="ECO:0000313" key="2">
    <source>
        <dbReference type="EMBL" id="EJC97457.1"/>
    </source>
</evidence>
<proteinExistence type="predicted"/>
<dbReference type="Proteomes" id="UP000053630">
    <property type="component" value="Unassembled WGS sequence"/>
</dbReference>
<feature type="compositionally biased region" description="Basic and acidic residues" evidence="1">
    <location>
        <begin position="162"/>
        <end position="174"/>
    </location>
</feature>
<sequence>MCLDEVIPIVRAYKERGSQFQQVNFPRCPPTTRNSPRPALPSSNAASAASRIMVFTRGMMKRLPAAETRINEADSNEMLAQPRRSALGVSRNNTQAITGRSTPVFDDAAEGSVDDYANAFSTNTGSHGALQLNIIREDQSSSAGARFSDLQTAQAAQVSEANSERNAEAFESREPQGSGLSTEESQNHCEGLDIPCPPLTKSKARKRRGHGWSRKKASRSGPSKNSEGRATPTSKKRRIGEADAEDHELRPRKQQRVTELVEGP</sequence>
<feature type="compositionally biased region" description="Low complexity" evidence="1">
    <location>
        <begin position="33"/>
        <end position="46"/>
    </location>
</feature>
<organism evidence="2 3">
    <name type="scientific">Fomitiporia mediterranea (strain MF3/22)</name>
    <name type="common">Grapevine white-rot fungus</name>
    <dbReference type="NCBI Taxonomy" id="694068"/>
    <lineage>
        <taxon>Eukaryota</taxon>
        <taxon>Fungi</taxon>
        <taxon>Dikarya</taxon>
        <taxon>Basidiomycota</taxon>
        <taxon>Agaricomycotina</taxon>
        <taxon>Agaricomycetes</taxon>
        <taxon>Hymenochaetales</taxon>
        <taxon>Hymenochaetaceae</taxon>
        <taxon>Fomitiporia</taxon>
    </lineage>
</organism>
<dbReference type="EMBL" id="JH718427">
    <property type="protein sequence ID" value="EJC97457.1"/>
    <property type="molecule type" value="Genomic_DNA"/>
</dbReference>
<accession>R7SGM5</accession>
<feature type="compositionally biased region" description="Basic residues" evidence="1">
    <location>
        <begin position="202"/>
        <end position="218"/>
    </location>
</feature>
<dbReference type="AlphaFoldDB" id="R7SGM5"/>
<evidence type="ECO:0000256" key="1">
    <source>
        <dbReference type="SAM" id="MobiDB-lite"/>
    </source>
</evidence>
<feature type="non-terminal residue" evidence="2">
    <location>
        <position position="264"/>
    </location>
</feature>